<dbReference type="PROSITE" id="PS51257">
    <property type="entry name" value="PROKAR_LIPOPROTEIN"/>
    <property type="match status" value="1"/>
</dbReference>
<dbReference type="eggNOG" id="ENOG5033MB4">
    <property type="taxonomic scope" value="Bacteria"/>
</dbReference>
<name>A0A0S2F4F1_LYSAN</name>
<evidence type="ECO:0008006" key="3">
    <source>
        <dbReference type="Google" id="ProtNLM"/>
    </source>
</evidence>
<gene>
    <name evidence="1" type="ORF">LA76x_0275</name>
</gene>
<evidence type="ECO:0000313" key="2">
    <source>
        <dbReference type="Proteomes" id="UP000060787"/>
    </source>
</evidence>
<organism evidence="1 2">
    <name type="scientific">Lysobacter antibioticus</name>
    <dbReference type="NCBI Taxonomy" id="84531"/>
    <lineage>
        <taxon>Bacteria</taxon>
        <taxon>Pseudomonadati</taxon>
        <taxon>Pseudomonadota</taxon>
        <taxon>Gammaproteobacteria</taxon>
        <taxon>Lysobacterales</taxon>
        <taxon>Lysobacteraceae</taxon>
        <taxon>Lysobacter</taxon>
    </lineage>
</organism>
<evidence type="ECO:0000313" key="1">
    <source>
        <dbReference type="EMBL" id="ALN78437.1"/>
    </source>
</evidence>
<proteinExistence type="predicted"/>
<protein>
    <recommendedName>
        <fullName evidence="3">Lipoprotein</fullName>
    </recommendedName>
</protein>
<dbReference type="AlphaFoldDB" id="A0A0S2F4F1"/>
<dbReference type="PATRIC" id="fig|84531.8.peg.279"/>
<dbReference type="KEGG" id="lab:LA76x_0275"/>
<keyword evidence="2" id="KW-1185">Reference proteome</keyword>
<sequence>MSMARESALHSLLSRWCSYRWWLAGACAVALCACGEPAADVSRPLSYDRLGVHMSIPGNWSMAEDKRVDAVHYMIVESPGAAMFVAIVQADTTAELEDFARDFSAEADKAIPSAMNGHSRFDRSAFAEGTIREHYTLSLGGVKVPHRREYRKITGAHRTAFLITQSADEDLPQTQPGFDLLLKSFKLADAPRAAPGAARH</sequence>
<dbReference type="Proteomes" id="UP000060787">
    <property type="component" value="Chromosome"/>
</dbReference>
<dbReference type="EMBL" id="CP011129">
    <property type="protein sequence ID" value="ALN78437.1"/>
    <property type="molecule type" value="Genomic_DNA"/>
</dbReference>
<reference evidence="1 2" key="1">
    <citation type="journal article" date="2015" name="BMC Genomics">
        <title>Comparative genomics and metabolic profiling of the genus Lysobacter.</title>
        <authorList>
            <person name="de Bruijn I."/>
            <person name="Cheng X."/>
            <person name="de Jager V."/>
            <person name="Exposito R.G."/>
            <person name="Watrous J."/>
            <person name="Patel N."/>
            <person name="Postma J."/>
            <person name="Dorrestein P.C."/>
            <person name="Kobayashi D."/>
            <person name="Raaijmakers J.M."/>
        </authorList>
    </citation>
    <scope>NUCLEOTIDE SEQUENCE [LARGE SCALE GENOMIC DNA]</scope>
    <source>
        <strain evidence="1 2">76</strain>
    </source>
</reference>
<accession>A0A0S2F4F1</accession>